<organism evidence="15">
    <name type="scientific">Salpingoeca rosetta (strain ATCC 50818 / BSB-021)</name>
    <dbReference type="NCBI Taxonomy" id="946362"/>
    <lineage>
        <taxon>Eukaryota</taxon>
        <taxon>Choanoflagellata</taxon>
        <taxon>Craspedida</taxon>
        <taxon>Salpingoecidae</taxon>
        <taxon>Salpingoeca</taxon>
    </lineage>
</organism>
<dbReference type="KEGG" id="sre:PTSG_00661"/>
<evidence type="ECO:0000259" key="13">
    <source>
        <dbReference type="PROSITE" id="PS50939"/>
    </source>
</evidence>
<dbReference type="FunCoup" id="F2TX45">
    <property type="interactions" value="208"/>
</dbReference>
<dbReference type="OrthoDB" id="432881at2759"/>
<dbReference type="InParanoid" id="F2TX45"/>
<keyword evidence="4" id="KW-0349">Heme</keyword>
<dbReference type="GO" id="GO:0140575">
    <property type="term" value="F:transmembrane monodehydroascorbate reductase activity"/>
    <property type="evidence" value="ECO:0007669"/>
    <property type="project" value="InterPro"/>
</dbReference>
<dbReference type="GO" id="GO:0016020">
    <property type="term" value="C:membrane"/>
    <property type="evidence" value="ECO:0007669"/>
    <property type="project" value="UniProtKB-SubCell"/>
</dbReference>
<evidence type="ECO:0000313" key="14">
    <source>
        <dbReference type="EMBL" id="EGD75954.1"/>
    </source>
</evidence>
<evidence type="ECO:0000256" key="1">
    <source>
        <dbReference type="ARBA" id="ARBA00001970"/>
    </source>
</evidence>
<keyword evidence="9" id="KW-0408">Iron</keyword>
<protein>
    <recommendedName>
        <fullName evidence="13">Cytochrome b561 domain-containing protein</fullName>
    </recommendedName>
</protein>
<accession>F2TX45</accession>
<comment type="cofactor">
    <cofactor evidence="1">
        <name>heme b</name>
        <dbReference type="ChEBI" id="CHEBI:60344"/>
    </cofactor>
</comment>
<dbReference type="STRING" id="946362.F2TX45"/>
<dbReference type="Gene3D" id="1.20.120.1770">
    <property type="match status" value="1"/>
</dbReference>
<evidence type="ECO:0000256" key="4">
    <source>
        <dbReference type="ARBA" id="ARBA00022617"/>
    </source>
</evidence>
<keyword evidence="5 12" id="KW-0812">Transmembrane</keyword>
<comment type="subcellular location">
    <subcellularLocation>
        <location evidence="2">Membrane</location>
        <topology evidence="2">Multi-pass membrane protein</topology>
    </subcellularLocation>
</comment>
<keyword evidence="7" id="KW-0249">Electron transport</keyword>
<proteinExistence type="predicted"/>
<feature type="transmembrane region" description="Helical" evidence="12">
    <location>
        <begin position="191"/>
        <end position="213"/>
    </location>
</feature>
<evidence type="ECO:0000256" key="8">
    <source>
        <dbReference type="ARBA" id="ARBA00022989"/>
    </source>
</evidence>
<dbReference type="InterPro" id="IPR045150">
    <property type="entry name" value="CYB561D1/2"/>
</dbReference>
<sequence>MATLPLVHPTATSASPLPSPPATSATAATRLPSTVKTYRSSKQTHRQTAMVAQLLVATGIVLTLGITYVSMPGAALFPWHPTCMAVGLLALMSYGISLFAPGASSLSYWDKVWRHFLCNIAAAAFVFAGFVAIFLNKDLRGKSHFVTWHGLIGLFVTILIVAQAAGSSILLSPSLTQKLVGKSNYALVKRLHRQGAVFVYGASMGEVVLGYYSNFWNRNVSGLPWLAATALTALMAALVFLQVFRVLSKRKD</sequence>
<feature type="compositionally biased region" description="Low complexity" evidence="11">
    <location>
        <begin position="9"/>
        <end position="26"/>
    </location>
</feature>
<feature type="transmembrane region" description="Helical" evidence="12">
    <location>
        <begin position="112"/>
        <end position="135"/>
    </location>
</feature>
<dbReference type="EMBL" id="GL832956">
    <property type="protein sequence ID" value="EGD75954.1"/>
    <property type="molecule type" value="Genomic_DNA"/>
</dbReference>
<dbReference type="PANTHER" id="PTHR15422">
    <property type="entry name" value="OS05G0565100 PROTEIN"/>
    <property type="match status" value="1"/>
</dbReference>
<evidence type="ECO:0000256" key="12">
    <source>
        <dbReference type="SAM" id="Phobius"/>
    </source>
</evidence>
<feature type="transmembrane region" description="Helical" evidence="12">
    <location>
        <begin position="225"/>
        <end position="247"/>
    </location>
</feature>
<feature type="domain" description="Cytochrome b561" evidence="13">
    <location>
        <begin position="43"/>
        <end position="250"/>
    </location>
</feature>
<name>F2TX45_SALR5</name>
<dbReference type="GO" id="GO:0046872">
    <property type="term" value="F:metal ion binding"/>
    <property type="evidence" value="ECO:0007669"/>
    <property type="project" value="UniProtKB-KW"/>
</dbReference>
<dbReference type="SMART" id="SM00665">
    <property type="entry name" value="B561"/>
    <property type="match status" value="1"/>
</dbReference>
<evidence type="ECO:0000256" key="3">
    <source>
        <dbReference type="ARBA" id="ARBA00022448"/>
    </source>
</evidence>
<feature type="region of interest" description="Disordered" evidence="11">
    <location>
        <begin position="1"/>
        <end position="26"/>
    </location>
</feature>
<reference evidence="14" key="1">
    <citation type="submission" date="2009-08" db="EMBL/GenBank/DDBJ databases">
        <title>Annotation of Salpingoeca rosetta.</title>
        <authorList>
            <consortium name="The Broad Institute Genome Sequencing Platform"/>
            <person name="Russ C."/>
            <person name="Cuomo C."/>
            <person name="Burger G."/>
            <person name="Gray M.W."/>
            <person name="Holland P.W.H."/>
            <person name="King N."/>
            <person name="Lang F.B.F."/>
            <person name="Roger A.J."/>
            <person name="Ruiz-Trillo I."/>
            <person name="Young S.K."/>
            <person name="Zeng Q."/>
            <person name="Gargeya S."/>
            <person name="Alvarado L."/>
            <person name="Berlin A."/>
            <person name="Chapman S.B."/>
            <person name="Chen Z."/>
            <person name="Freedman E."/>
            <person name="Gellesch M."/>
            <person name="Goldberg J."/>
            <person name="Griggs A."/>
            <person name="Gujja S."/>
            <person name="Heilman E."/>
            <person name="Heiman D."/>
            <person name="Howarth C."/>
            <person name="Mehta T."/>
            <person name="Neiman D."/>
            <person name="Pearson M."/>
            <person name="Roberts A."/>
            <person name="Saif S."/>
            <person name="Shea T."/>
            <person name="Shenoy N."/>
            <person name="Sisk P."/>
            <person name="Stolte C."/>
            <person name="Sykes S."/>
            <person name="White J."/>
            <person name="Yandava C."/>
            <person name="Haas B."/>
            <person name="Nusbaum C."/>
            <person name="Birren B."/>
        </authorList>
    </citation>
    <scope>NUCLEOTIDE SEQUENCE [LARGE SCALE GENOMIC DNA]</scope>
    <source>
        <strain evidence="14">ATCC 50818</strain>
    </source>
</reference>
<dbReference type="Proteomes" id="UP000007799">
    <property type="component" value="Unassembled WGS sequence"/>
</dbReference>
<evidence type="ECO:0000313" key="15">
    <source>
        <dbReference type="Proteomes" id="UP000007799"/>
    </source>
</evidence>
<evidence type="ECO:0000256" key="11">
    <source>
        <dbReference type="SAM" id="MobiDB-lite"/>
    </source>
</evidence>
<feature type="transmembrane region" description="Helical" evidence="12">
    <location>
        <begin position="77"/>
        <end position="100"/>
    </location>
</feature>
<dbReference type="InterPro" id="IPR006593">
    <property type="entry name" value="Cyt_b561/ferric_Rdtase_TM"/>
</dbReference>
<evidence type="ECO:0000256" key="5">
    <source>
        <dbReference type="ARBA" id="ARBA00022692"/>
    </source>
</evidence>
<evidence type="ECO:0000256" key="6">
    <source>
        <dbReference type="ARBA" id="ARBA00022723"/>
    </source>
</evidence>
<keyword evidence="6" id="KW-0479">Metal-binding</keyword>
<dbReference type="PANTHER" id="PTHR15422:SF45">
    <property type="entry name" value="CYTOCHROME B561 DOMAIN-CONTAINING PROTEIN"/>
    <property type="match status" value="1"/>
</dbReference>
<gene>
    <name evidence="14" type="ORF">PTSG_00661</name>
</gene>
<dbReference type="PROSITE" id="PS50939">
    <property type="entry name" value="CYTOCHROME_B561"/>
    <property type="match status" value="1"/>
</dbReference>
<evidence type="ECO:0000256" key="9">
    <source>
        <dbReference type="ARBA" id="ARBA00023004"/>
    </source>
</evidence>
<evidence type="ECO:0000256" key="2">
    <source>
        <dbReference type="ARBA" id="ARBA00004141"/>
    </source>
</evidence>
<dbReference type="CDD" id="cd08761">
    <property type="entry name" value="Cyt_b561_CYB561D2_like"/>
    <property type="match status" value="1"/>
</dbReference>
<dbReference type="GeneID" id="16078726"/>
<keyword evidence="8 12" id="KW-1133">Transmembrane helix</keyword>
<dbReference type="RefSeq" id="XP_004998130.1">
    <property type="nucleotide sequence ID" value="XM_004998073.1"/>
</dbReference>
<evidence type="ECO:0000256" key="7">
    <source>
        <dbReference type="ARBA" id="ARBA00022982"/>
    </source>
</evidence>
<feature type="transmembrane region" description="Helical" evidence="12">
    <location>
        <begin position="147"/>
        <end position="171"/>
    </location>
</feature>
<dbReference type="OMA" id="SDWFQAT"/>
<dbReference type="Pfam" id="PF03188">
    <property type="entry name" value="Cytochrom_B561"/>
    <property type="match status" value="1"/>
</dbReference>
<dbReference type="AlphaFoldDB" id="F2TX45"/>
<keyword evidence="10 12" id="KW-0472">Membrane</keyword>
<feature type="transmembrane region" description="Helical" evidence="12">
    <location>
        <begin position="49"/>
        <end position="71"/>
    </location>
</feature>
<keyword evidence="3" id="KW-0813">Transport</keyword>
<evidence type="ECO:0000256" key="10">
    <source>
        <dbReference type="ARBA" id="ARBA00023136"/>
    </source>
</evidence>
<keyword evidence="15" id="KW-1185">Reference proteome</keyword>